<dbReference type="HOGENOM" id="CLU_1363661_0_0_2"/>
<feature type="transmembrane region" description="Helical" evidence="1">
    <location>
        <begin position="117"/>
        <end position="134"/>
    </location>
</feature>
<proteinExistence type="predicted"/>
<evidence type="ECO:0000313" key="2">
    <source>
        <dbReference type="EMBL" id="AGF97904.1"/>
    </source>
</evidence>
<dbReference type="Gene3D" id="3.30.2310.20">
    <property type="entry name" value="RelE-like"/>
    <property type="match status" value="1"/>
</dbReference>
<name>M1QLM9_METMZ</name>
<keyword evidence="1" id="KW-1133">Transmembrane helix</keyword>
<gene>
    <name evidence="2" type="ORF">MmTuc01_2603</name>
</gene>
<dbReference type="EMBL" id="CP004144">
    <property type="protein sequence ID" value="AGF97904.1"/>
    <property type="molecule type" value="Genomic_DNA"/>
</dbReference>
<keyword evidence="1" id="KW-0812">Transmembrane</keyword>
<dbReference type="AlphaFoldDB" id="M1QLM9"/>
<protein>
    <recommendedName>
        <fullName evidence="4">Addiction module toxin RelE</fullName>
    </recommendedName>
</protein>
<dbReference type="Proteomes" id="UP000011718">
    <property type="component" value="Chromosome"/>
</dbReference>
<dbReference type="KEGG" id="mmaz:MmTuc01_2603"/>
<organism evidence="2 3">
    <name type="scientific">Methanosarcina mazei Tuc01</name>
    <dbReference type="NCBI Taxonomy" id="1236903"/>
    <lineage>
        <taxon>Archaea</taxon>
        <taxon>Methanobacteriati</taxon>
        <taxon>Methanobacteriota</taxon>
        <taxon>Stenosarchaea group</taxon>
        <taxon>Methanomicrobia</taxon>
        <taxon>Methanosarcinales</taxon>
        <taxon>Methanosarcinaceae</taxon>
        <taxon>Methanosarcina</taxon>
    </lineage>
</organism>
<reference evidence="2 3" key="1">
    <citation type="journal article" date="2013" name="Genome Announc.">
        <title>Complete Genome of a Methanosarcina mazei Strain Isolated from Sediment Samples from an Amazonian Flooded Area.</title>
        <authorList>
            <person name="Assis das Gracas D."/>
            <person name="Thiago Juca Ramos R."/>
            <person name="Vieira Araujo A.C."/>
            <person name="Zahlouth R."/>
            <person name="Ribeiro Carneiro A."/>
            <person name="Souza Lopes T."/>
            <person name="Azevedo Barauna R."/>
            <person name="Azevedo V."/>
            <person name="Cruz Schneider M.P."/>
            <person name="Pellizari V.H."/>
            <person name="Silva A."/>
        </authorList>
    </citation>
    <scope>NUCLEOTIDE SEQUENCE [LARGE SCALE GENOMIC DNA]</scope>
    <source>
        <strain evidence="2 3">Tuc01</strain>
    </source>
</reference>
<feature type="transmembrane region" description="Helical" evidence="1">
    <location>
        <begin position="64"/>
        <end position="85"/>
    </location>
</feature>
<evidence type="ECO:0000256" key="1">
    <source>
        <dbReference type="SAM" id="Phobius"/>
    </source>
</evidence>
<dbReference type="SUPFAM" id="SSF143011">
    <property type="entry name" value="RelE-like"/>
    <property type="match status" value="1"/>
</dbReference>
<evidence type="ECO:0000313" key="3">
    <source>
        <dbReference type="Proteomes" id="UP000011718"/>
    </source>
</evidence>
<evidence type="ECO:0008006" key="4">
    <source>
        <dbReference type="Google" id="ProtNLM"/>
    </source>
</evidence>
<dbReference type="InterPro" id="IPR035093">
    <property type="entry name" value="RelE/ParE_toxin_dom_sf"/>
</dbReference>
<sequence>MLESRIIAAKSDDNFIERVRFEGDVLSDVDIARIEFESVQFTQCQFSKSTTCVMDLDCKRHHKFAFFFMIFSPVKCGLSFFPTTLNNSVSLSRYVSEASIDSYNTTSPSRKRYRNSSISFALFPFLVSLPVFFCRSQQLEIILDKADEILENPHRYKNLKAPMNHLKRVHIDKHFVLVFSIDEESKTVTLEDYDHHDKIY</sequence>
<dbReference type="BioCyc" id="MMAZ1236903:G139K-2488-MONOMER"/>
<accession>M1QLM9</accession>
<keyword evidence="1" id="KW-0472">Membrane</keyword>